<evidence type="ECO:0000313" key="1">
    <source>
        <dbReference type="EMBL" id="OSY88531.1"/>
    </source>
</evidence>
<evidence type="ECO:0000313" key="2">
    <source>
        <dbReference type="Proteomes" id="UP000194221"/>
    </source>
</evidence>
<proteinExistence type="predicted"/>
<comment type="caution">
    <text evidence="1">The sequence shown here is derived from an EMBL/GenBank/DDBJ whole genome shotgun (WGS) entry which is preliminary data.</text>
</comment>
<reference evidence="1 2" key="1">
    <citation type="submission" date="2015-03" db="EMBL/GenBank/DDBJ databases">
        <title>Genome sequence of Tenacibaculum sp. S2-2, isolated from intestinal microbiota of sea cucumber, Apostichopus japonicas.</title>
        <authorList>
            <person name="Shao Z."/>
            <person name="Wang L."/>
            <person name="Li X."/>
        </authorList>
    </citation>
    <scope>NUCLEOTIDE SEQUENCE [LARGE SCALE GENOMIC DNA]</scope>
    <source>
        <strain evidence="1 2">S2-2</strain>
    </source>
</reference>
<dbReference type="Proteomes" id="UP000194221">
    <property type="component" value="Unassembled WGS sequence"/>
</dbReference>
<sequence>MNYVYYLTSFNDLKQKVKNNENDYYERDFYALIDEINAELPQITERVFNHPKYNFMPTKEVPESLLLNNLEILIEDIDTYVKKRRIQF</sequence>
<organism evidence="1 2">
    <name type="scientific">Tenacibaculum holothuriorum</name>
    <dbReference type="NCBI Taxonomy" id="1635173"/>
    <lineage>
        <taxon>Bacteria</taxon>
        <taxon>Pseudomonadati</taxon>
        <taxon>Bacteroidota</taxon>
        <taxon>Flavobacteriia</taxon>
        <taxon>Flavobacteriales</taxon>
        <taxon>Flavobacteriaceae</taxon>
        <taxon>Tenacibaculum</taxon>
    </lineage>
</organism>
<dbReference type="OrthoDB" id="1452939at2"/>
<dbReference type="InParanoid" id="A0A1Y2PEU6"/>
<gene>
    <name evidence="1" type="ORF">WH52_07225</name>
</gene>
<evidence type="ECO:0008006" key="3">
    <source>
        <dbReference type="Google" id="ProtNLM"/>
    </source>
</evidence>
<protein>
    <recommendedName>
        <fullName evidence="3">HEPN domain-containing protein</fullName>
    </recommendedName>
</protein>
<dbReference type="AlphaFoldDB" id="A0A1Y2PEU6"/>
<name>A0A1Y2PEU6_9FLAO</name>
<dbReference type="RefSeq" id="WP_086030262.1">
    <property type="nucleotide sequence ID" value="NZ_LAPZ01000003.1"/>
</dbReference>
<keyword evidence="2" id="KW-1185">Reference proteome</keyword>
<dbReference type="EMBL" id="LAPZ01000003">
    <property type="protein sequence ID" value="OSY88531.1"/>
    <property type="molecule type" value="Genomic_DNA"/>
</dbReference>
<accession>A0A1Y2PEU6</accession>